<dbReference type="Ensembl" id="ENSSRHT00000039712.1">
    <property type="protein sequence ID" value="ENSSRHP00000038606.1"/>
    <property type="gene ID" value="ENSSRHG00000019686.1"/>
</dbReference>
<dbReference type="GO" id="GO:0008270">
    <property type="term" value="F:zinc ion binding"/>
    <property type="evidence" value="ECO:0007669"/>
    <property type="project" value="UniProtKB-KW"/>
</dbReference>
<keyword evidence="1" id="KW-0378">Hydrolase</keyword>
<name>A0A673ICM5_9TELE</name>
<sequence length="517" mass="59472">MLPWLSDEDTEHYLMTYERIAQACKWPRLDWVLHLLPLLTGKARAAYVAMEPDNSLNYDCVKQVILDKFEINPENFRQRFRADETLRELYVRLKDLYEKWMVPSRRTKQEIGDQIVLEQFLKELNPEARMWVKQNSPTSCKQAAEMVETFMAARRSLHQQRRWRGFNHSSTGKSGDAKGSGLKDFDVDNRTLHTRSTLCNSMQSGGVSHFNRTVIICHSCGHSGHKKADCPVQNVANTHLCYELRSTVKLNDIELNTDTVIDMKIGNTLFKALVDSGSSQTLVRPECLGKLNMLKHDKLKVCCIHGDEKEYPKTEIVIEIGGQAYSLTVGVTDKAPYPVILGRDWLPYLMFAYREVPQSSTGFSPFEMLYGRQVCGSLDVLKEAWEGGNAREQTHILSYVIKMRGKLSAMTDLVSANMTKAQQQQKHWYDQSSRKRTLTIGQKVLLLLSTSESSLLAKWQGPYEVLRKLSPTNYEISLPDRKKKSQIFHINLLRPWNERKGSWSEQLWATKVEDEEE</sequence>
<dbReference type="CDD" id="cd00303">
    <property type="entry name" value="retropepsin_like"/>
    <property type="match status" value="1"/>
</dbReference>
<dbReference type="InterPro" id="IPR018061">
    <property type="entry name" value="Retropepsins"/>
</dbReference>
<protein>
    <recommendedName>
        <fullName evidence="7">CCHC-type domain-containing protein</fullName>
    </recommendedName>
</protein>
<dbReference type="PROSITE" id="PS50158">
    <property type="entry name" value="ZF_CCHC"/>
    <property type="match status" value="1"/>
</dbReference>
<dbReference type="Proteomes" id="UP000472270">
    <property type="component" value="Unassembled WGS sequence"/>
</dbReference>
<reference evidence="5" key="2">
    <citation type="submission" date="2025-09" db="UniProtKB">
        <authorList>
            <consortium name="Ensembl"/>
        </authorList>
    </citation>
    <scope>IDENTIFICATION</scope>
</reference>
<feature type="domain" description="SCAN box" evidence="4">
    <location>
        <begin position="87"/>
        <end position="150"/>
    </location>
</feature>
<dbReference type="PANTHER" id="PTHR46888">
    <property type="entry name" value="ZINC KNUCKLE DOMAINCONTAINING PROTEIN-RELATED"/>
    <property type="match status" value="1"/>
</dbReference>
<dbReference type="PROSITE" id="PS50804">
    <property type="entry name" value="SCAN_BOX"/>
    <property type="match status" value="1"/>
</dbReference>
<dbReference type="GO" id="GO:0003676">
    <property type="term" value="F:nucleic acid binding"/>
    <property type="evidence" value="ECO:0007669"/>
    <property type="project" value="InterPro"/>
</dbReference>
<evidence type="ECO:0000256" key="2">
    <source>
        <dbReference type="PROSITE-ProRule" id="PRU00047"/>
    </source>
</evidence>
<keyword evidence="6" id="KW-1185">Reference proteome</keyword>
<dbReference type="Gene3D" id="1.10.4020.10">
    <property type="entry name" value="DNA breaking-rejoining enzymes"/>
    <property type="match status" value="1"/>
</dbReference>
<evidence type="ECO:0000259" key="4">
    <source>
        <dbReference type="PROSITE" id="PS50804"/>
    </source>
</evidence>
<dbReference type="Gene3D" id="2.40.70.10">
    <property type="entry name" value="Acid Proteases"/>
    <property type="match status" value="1"/>
</dbReference>
<dbReference type="InterPro" id="IPR003309">
    <property type="entry name" value="SCAN_dom"/>
</dbReference>
<dbReference type="InterPro" id="IPR001878">
    <property type="entry name" value="Znf_CCHC"/>
</dbReference>
<evidence type="ECO:0000313" key="6">
    <source>
        <dbReference type="Proteomes" id="UP000472270"/>
    </source>
</evidence>
<keyword evidence="2" id="KW-0479">Metal-binding</keyword>
<dbReference type="Pfam" id="PF02023">
    <property type="entry name" value="SCAN"/>
    <property type="match status" value="1"/>
</dbReference>
<keyword evidence="2" id="KW-0862">Zinc</keyword>
<evidence type="ECO:0000313" key="5">
    <source>
        <dbReference type="Ensembl" id="ENSSRHP00000038606.1"/>
    </source>
</evidence>
<accession>A0A673ICM5</accession>
<dbReference type="InterPro" id="IPR054465">
    <property type="entry name" value="Integrase_p58-like_C"/>
</dbReference>
<evidence type="ECO:0008006" key="7">
    <source>
        <dbReference type="Google" id="ProtNLM"/>
    </source>
</evidence>
<keyword evidence="2" id="KW-0863">Zinc-finger</keyword>
<dbReference type="PANTHER" id="PTHR46888:SF1">
    <property type="entry name" value="RIBONUCLEASE H"/>
    <property type="match status" value="1"/>
</dbReference>
<dbReference type="InterPro" id="IPR038269">
    <property type="entry name" value="SCAN_sf"/>
</dbReference>
<dbReference type="SMART" id="SM00431">
    <property type="entry name" value="SCAN"/>
    <property type="match status" value="1"/>
</dbReference>
<organism evidence="5 6">
    <name type="scientific">Sinocyclocheilus rhinocerous</name>
    <dbReference type="NCBI Taxonomy" id="307959"/>
    <lineage>
        <taxon>Eukaryota</taxon>
        <taxon>Metazoa</taxon>
        <taxon>Chordata</taxon>
        <taxon>Craniata</taxon>
        <taxon>Vertebrata</taxon>
        <taxon>Euteleostomi</taxon>
        <taxon>Actinopterygii</taxon>
        <taxon>Neopterygii</taxon>
        <taxon>Teleostei</taxon>
        <taxon>Ostariophysi</taxon>
        <taxon>Cypriniformes</taxon>
        <taxon>Cyprinidae</taxon>
        <taxon>Cyprininae</taxon>
        <taxon>Sinocyclocheilus</taxon>
    </lineage>
</organism>
<dbReference type="InterPro" id="IPR021109">
    <property type="entry name" value="Peptidase_aspartic_dom_sf"/>
</dbReference>
<dbReference type="SUPFAM" id="SSF47353">
    <property type="entry name" value="Retrovirus capsid dimerization domain-like"/>
    <property type="match status" value="1"/>
</dbReference>
<reference evidence="5" key="1">
    <citation type="submission" date="2025-08" db="UniProtKB">
        <authorList>
            <consortium name="Ensembl"/>
        </authorList>
    </citation>
    <scope>IDENTIFICATION</scope>
</reference>
<evidence type="ECO:0000259" key="3">
    <source>
        <dbReference type="PROSITE" id="PS50158"/>
    </source>
</evidence>
<proteinExistence type="predicted"/>
<feature type="domain" description="CCHC-type" evidence="3">
    <location>
        <begin position="217"/>
        <end position="231"/>
    </location>
</feature>
<evidence type="ECO:0000256" key="1">
    <source>
        <dbReference type="ARBA" id="ARBA00022801"/>
    </source>
</evidence>
<dbReference type="AlphaFoldDB" id="A0A673ICM5"/>
<dbReference type="Pfam" id="PF00077">
    <property type="entry name" value="RVP"/>
    <property type="match status" value="1"/>
</dbReference>
<dbReference type="GO" id="GO:0016787">
    <property type="term" value="F:hydrolase activity"/>
    <property type="evidence" value="ECO:0007669"/>
    <property type="project" value="UniProtKB-KW"/>
</dbReference>
<dbReference type="SUPFAM" id="SSF50630">
    <property type="entry name" value="Acid proteases"/>
    <property type="match status" value="1"/>
</dbReference>
<dbReference type="Pfam" id="PF22938">
    <property type="entry name" value="Integrase_p58_C"/>
    <property type="match status" value="1"/>
</dbReference>